<gene>
    <name evidence="3" type="ORF">B296_00038794</name>
</gene>
<keyword evidence="1" id="KW-0653">Protein transport</keyword>
<name>A0A426YLK8_ENSVE</name>
<feature type="domain" description="T-SNARE coiled-coil homology" evidence="2">
    <location>
        <begin position="67"/>
        <end position="89"/>
    </location>
</feature>
<dbReference type="GO" id="GO:0016020">
    <property type="term" value="C:membrane"/>
    <property type="evidence" value="ECO:0007669"/>
    <property type="project" value="InterPro"/>
</dbReference>
<dbReference type="SUPFAM" id="SSF47661">
    <property type="entry name" value="t-snare proteins"/>
    <property type="match status" value="1"/>
</dbReference>
<dbReference type="EMBL" id="AMZH03011580">
    <property type="protein sequence ID" value="RRT52607.1"/>
    <property type="molecule type" value="Genomic_DNA"/>
</dbReference>
<sequence length="100" mass="11617">MLIIHMYQEANENSKSATKASSMKIQSCMSKFFFSVLSLIKEMCCRISGKLSMMTTGRWLKEQCLQVFMDMAVLVEAQEEILDNIESQVFKIYIMLIDER</sequence>
<dbReference type="AlphaFoldDB" id="A0A426YLK8"/>
<keyword evidence="1" id="KW-0813">Transport</keyword>
<dbReference type="Gene3D" id="1.20.5.110">
    <property type="match status" value="1"/>
</dbReference>
<dbReference type="GO" id="GO:0016192">
    <property type="term" value="P:vesicle-mediated transport"/>
    <property type="evidence" value="ECO:0007669"/>
    <property type="project" value="InterPro"/>
</dbReference>
<organism evidence="3 4">
    <name type="scientific">Ensete ventricosum</name>
    <name type="common">Abyssinian banana</name>
    <name type="synonym">Musa ensete</name>
    <dbReference type="NCBI Taxonomy" id="4639"/>
    <lineage>
        <taxon>Eukaryota</taxon>
        <taxon>Viridiplantae</taxon>
        <taxon>Streptophyta</taxon>
        <taxon>Embryophyta</taxon>
        <taxon>Tracheophyta</taxon>
        <taxon>Spermatophyta</taxon>
        <taxon>Magnoliopsida</taxon>
        <taxon>Liliopsida</taxon>
        <taxon>Zingiberales</taxon>
        <taxon>Musaceae</taxon>
        <taxon>Ensete</taxon>
    </lineage>
</organism>
<reference evidence="3 4" key="1">
    <citation type="journal article" date="2014" name="Agronomy (Basel)">
        <title>A Draft Genome Sequence for Ensete ventricosum, the Drought-Tolerant Tree Against Hunger.</title>
        <authorList>
            <person name="Harrison J."/>
            <person name="Moore K.A."/>
            <person name="Paszkiewicz K."/>
            <person name="Jones T."/>
            <person name="Grant M."/>
            <person name="Ambacheew D."/>
            <person name="Muzemil S."/>
            <person name="Studholme D.J."/>
        </authorList>
    </citation>
    <scope>NUCLEOTIDE SEQUENCE [LARGE SCALE GENOMIC DNA]</scope>
</reference>
<evidence type="ECO:0000313" key="3">
    <source>
        <dbReference type="EMBL" id="RRT52607.1"/>
    </source>
</evidence>
<accession>A0A426YLK8</accession>
<dbReference type="InterPro" id="IPR010989">
    <property type="entry name" value="SNARE"/>
</dbReference>
<evidence type="ECO:0000313" key="4">
    <source>
        <dbReference type="Proteomes" id="UP000287651"/>
    </source>
</evidence>
<comment type="caution">
    <text evidence="3">The sequence shown here is derived from an EMBL/GenBank/DDBJ whole genome shotgun (WGS) entry which is preliminary data.</text>
</comment>
<evidence type="ECO:0000256" key="1">
    <source>
        <dbReference type="ARBA" id="ARBA00022927"/>
    </source>
</evidence>
<dbReference type="Proteomes" id="UP000287651">
    <property type="component" value="Unassembled WGS sequence"/>
</dbReference>
<evidence type="ECO:0000259" key="2">
    <source>
        <dbReference type="PROSITE" id="PS50192"/>
    </source>
</evidence>
<dbReference type="GO" id="GO:0015031">
    <property type="term" value="P:protein transport"/>
    <property type="evidence" value="ECO:0007669"/>
    <property type="project" value="UniProtKB-KW"/>
</dbReference>
<protein>
    <recommendedName>
        <fullName evidence="2">t-SNARE coiled-coil homology domain-containing protein</fullName>
    </recommendedName>
</protein>
<proteinExistence type="predicted"/>
<dbReference type="InterPro" id="IPR000727">
    <property type="entry name" value="T_SNARE_dom"/>
</dbReference>
<dbReference type="PROSITE" id="PS50192">
    <property type="entry name" value="T_SNARE"/>
    <property type="match status" value="1"/>
</dbReference>